<sequence>MAIGNPYILWSLMHDEKTPYYNNLKSFRLDLITGHVLIGHQKFPEKRFASNSYSGPVKMKFRRHTVSKKDRLKIVGHIPTKCKCRRCAYCSTREKPHRTR</sequence>
<reference evidence="1" key="1">
    <citation type="submission" date="2020-08" db="EMBL/GenBank/DDBJ databases">
        <title>Multicomponent nature underlies the extraordinary mechanical properties of spider dragline silk.</title>
        <authorList>
            <person name="Kono N."/>
            <person name="Nakamura H."/>
            <person name="Mori M."/>
            <person name="Yoshida Y."/>
            <person name="Ohtoshi R."/>
            <person name="Malay A.D."/>
            <person name="Moran D.A.P."/>
            <person name="Tomita M."/>
            <person name="Numata K."/>
            <person name="Arakawa K."/>
        </authorList>
    </citation>
    <scope>NUCLEOTIDE SEQUENCE</scope>
</reference>
<evidence type="ECO:0000313" key="1">
    <source>
        <dbReference type="EMBL" id="GFS65813.1"/>
    </source>
</evidence>
<protein>
    <submittedName>
        <fullName evidence="1">Uncharacterized protein</fullName>
    </submittedName>
</protein>
<dbReference type="Proteomes" id="UP000886998">
    <property type="component" value="Unassembled WGS sequence"/>
</dbReference>
<keyword evidence="2" id="KW-1185">Reference proteome</keyword>
<dbReference type="OrthoDB" id="6609151at2759"/>
<evidence type="ECO:0000313" key="2">
    <source>
        <dbReference type="Proteomes" id="UP000886998"/>
    </source>
</evidence>
<proteinExistence type="predicted"/>
<dbReference type="EMBL" id="BMAV01028193">
    <property type="protein sequence ID" value="GFS65813.1"/>
    <property type="molecule type" value="Genomic_DNA"/>
</dbReference>
<gene>
    <name evidence="1" type="ORF">TNIN_5911</name>
</gene>
<dbReference type="AlphaFoldDB" id="A0A8X6IZY2"/>
<accession>A0A8X6IZY2</accession>
<name>A0A8X6IZY2_9ARAC</name>
<comment type="caution">
    <text evidence="1">The sequence shown here is derived from an EMBL/GenBank/DDBJ whole genome shotgun (WGS) entry which is preliminary data.</text>
</comment>
<organism evidence="1 2">
    <name type="scientific">Trichonephila inaurata madagascariensis</name>
    <dbReference type="NCBI Taxonomy" id="2747483"/>
    <lineage>
        <taxon>Eukaryota</taxon>
        <taxon>Metazoa</taxon>
        <taxon>Ecdysozoa</taxon>
        <taxon>Arthropoda</taxon>
        <taxon>Chelicerata</taxon>
        <taxon>Arachnida</taxon>
        <taxon>Araneae</taxon>
        <taxon>Araneomorphae</taxon>
        <taxon>Entelegynae</taxon>
        <taxon>Araneoidea</taxon>
        <taxon>Nephilidae</taxon>
        <taxon>Trichonephila</taxon>
        <taxon>Trichonephila inaurata</taxon>
    </lineage>
</organism>